<dbReference type="GO" id="GO:0006357">
    <property type="term" value="P:regulation of transcription by RNA polymerase II"/>
    <property type="evidence" value="ECO:0007669"/>
    <property type="project" value="InterPro"/>
</dbReference>
<keyword evidence="4 5" id="KW-0238">DNA-binding</keyword>
<evidence type="ECO:0000259" key="7">
    <source>
        <dbReference type="PROSITE" id="PS50071"/>
    </source>
</evidence>
<evidence type="ECO:0000259" key="9">
    <source>
        <dbReference type="PROSITE" id="PS51913"/>
    </source>
</evidence>
<feature type="DNA-binding region" description="Homeobox" evidence="4">
    <location>
        <begin position="27"/>
        <end position="86"/>
    </location>
</feature>
<evidence type="ECO:0000313" key="11">
    <source>
        <dbReference type="Proteomes" id="UP001177140"/>
    </source>
</evidence>
<evidence type="ECO:0000256" key="1">
    <source>
        <dbReference type="ARBA" id="ARBA00004123"/>
    </source>
</evidence>
<protein>
    <submittedName>
        <fullName evidence="10">Uncharacterized protein</fullName>
    </submittedName>
</protein>
<dbReference type="Pfam" id="PF05066">
    <property type="entry name" value="HARE-HTH"/>
    <property type="match status" value="1"/>
</dbReference>
<dbReference type="InterPro" id="IPR018501">
    <property type="entry name" value="DDT_dom"/>
</dbReference>
<dbReference type="InterPro" id="IPR007759">
    <property type="entry name" value="Asxl_HARE-HTH"/>
</dbReference>
<keyword evidence="11" id="KW-1185">Reference proteome</keyword>
<feature type="region of interest" description="Disordered" evidence="6">
    <location>
        <begin position="280"/>
        <end position="330"/>
    </location>
</feature>
<dbReference type="GO" id="GO:0003677">
    <property type="term" value="F:DNA binding"/>
    <property type="evidence" value="ECO:0007669"/>
    <property type="project" value="UniProtKB-UniRule"/>
</dbReference>
<feature type="domain" description="Homeobox" evidence="7">
    <location>
        <begin position="25"/>
        <end position="85"/>
    </location>
</feature>
<feature type="compositionally biased region" description="Basic and acidic residues" evidence="6">
    <location>
        <begin position="1581"/>
        <end position="1592"/>
    </location>
</feature>
<feature type="compositionally biased region" description="Polar residues" evidence="6">
    <location>
        <begin position="1234"/>
        <end position="1255"/>
    </location>
</feature>
<dbReference type="PANTHER" id="PTHR36968">
    <property type="entry name" value="HOMEOBOX-DDT DOMAIN PROTEIN RLT2"/>
    <property type="match status" value="1"/>
</dbReference>
<dbReference type="SMART" id="SM00389">
    <property type="entry name" value="HOX"/>
    <property type="match status" value="1"/>
</dbReference>
<feature type="domain" description="HTH HARE-type" evidence="9">
    <location>
        <begin position="740"/>
        <end position="809"/>
    </location>
</feature>
<evidence type="ECO:0000256" key="3">
    <source>
        <dbReference type="ARBA" id="ARBA00023242"/>
    </source>
</evidence>
<dbReference type="InterPro" id="IPR009057">
    <property type="entry name" value="Homeodomain-like_sf"/>
</dbReference>
<dbReference type="SUPFAM" id="SSF46689">
    <property type="entry name" value="Homeodomain-like"/>
    <property type="match status" value="1"/>
</dbReference>
<feature type="region of interest" description="Disordered" evidence="6">
    <location>
        <begin position="1"/>
        <end position="36"/>
    </location>
</feature>
<feature type="region of interest" description="Disordered" evidence="6">
    <location>
        <begin position="454"/>
        <end position="487"/>
    </location>
</feature>
<dbReference type="PANTHER" id="PTHR36968:SF5">
    <property type="entry name" value="HOMEOBOX-DDT DOMAIN PROTEIN RLT2"/>
    <property type="match status" value="1"/>
</dbReference>
<feature type="compositionally biased region" description="Polar residues" evidence="6">
    <location>
        <begin position="306"/>
        <end position="328"/>
    </location>
</feature>
<organism evidence="10 11">
    <name type="scientific">Papaver nudicaule</name>
    <name type="common">Iceland poppy</name>
    <dbReference type="NCBI Taxonomy" id="74823"/>
    <lineage>
        <taxon>Eukaryota</taxon>
        <taxon>Viridiplantae</taxon>
        <taxon>Streptophyta</taxon>
        <taxon>Embryophyta</taxon>
        <taxon>Tracheophyta</taxon>
        <taxon>Spermatophyta</taxon>
        <taxon>Magnoliopsida</taxon>
        <taxon>Ranunculales</taxon>
        <taxon>Papaveraceae</taxon>
        <taxon>Papaveroideae</taxon>
        <taxon>Papaver</taxon>
    </lineage>
</organism>
<proteinExistence type="predicted"/>
<feature type="region of interest" description="Disordered" evidence="6">
    <location>
        <begin position="935"/>
        <end position="957"/>
    </location>
</feature>
<dbReference type="PROSITE" id="PS50827">
    <property type="entry name" value="DDT"/>
    <property type="match status" value="1"/>
</dbReference>
<feature type="compositionally biased region" description="Acidic residues" evidence="6">
    <location>
        <begin position="1780"/>
        <end position="1808"/>
    </location>
</feature>
<dbReference type="CDD" id="cd00086">
    <property type="entry name" value="homeodomain"/>
    <property type="match status" value="1"/>
</dbReference>
<feature type="compositionally biased region" description="Acidic residues" evidence="6">
    <location>
        <begin position="1727"/>
        <end position="1753"/>
    </location>
</feature>
<feature type="region of interest" description="Disordered" evidence="6">
    <location>
        <begin position="1644"/>
        <end position="1808"/>
    </location>
</feature>
<gene>
    <name evidence="10" type="ORF">MKW94_024383</name>
</gene>
<feature type="compositionally biased region" description="Basic and acidic residues" evidence="6">
    <location>
        <begin position="85"/>
        <end position="96"/>
    </location>
</feature>
<evidence type="ECO:0000313" key="10">
    <source>
        <dbReference type="EMBL" id="MCL7033945.1"/>
    </source>
</evidence>
<dbReference type="EMBL" id="JAJJMA010140223">
    <property type="protein sequence ID" value="MCL7033945.1"/>
    <property type="molecule type" value="Genomic_DNA"/>
</dbReference>
<feature type="region of interest" description="Disordered" evidence="6">
    <location>
        <begin position="241"/>
        <end position="265"/>
    </location>
</feature>
<evidence type="ECO:0000256" key="5">
    <source>
        <dbReference type="RuleBase" id="RU000682"/>
    </source>
</evidence>
<dbReference type="InterPro" id="IPR044977">
    <property type="entry name" value="RLT1-3"/>
</dbReference>
<evidence type="ECO:0000259" key="8">
    <source>
        <dbReference type="PROSITE" id="PS50827"/>
    </source>
</evidence>
<dbReference type="Pfam" id="PF00046">
    <property type="entry name" value="Homeodomain"/>
    <property type="match status" value="1"/>
</dbReference>
<reference evidence="10" key="1">
    <citation type="submission" date="2022-03" db="EMBL/GenBank/DDBJ databases">
        <title>A functionally conserved STORR gene fusion in Papaver species that diverged 16.8 million years ago.</title>
        <authorList>
            <person name="Catania T."/>
        </authorList>
    </citation>
    <scope>NUCLEOTIDE SEQUENCE</scope>
    <source>
        <strain evidence="10">S-191538</strain>
    </source>
</reference>
<feature type="region of interest" description="Disordered" evidence="6">
    <location>
        <begin position="85"/>
        <end position="151"/>
    </location>
</feature>
<evidence type="ECO:0000256" key="4">
    <source>
        <dbReference type="PROSITE-ProRule" id="PRU00108"/>
    </source>
</evidence>
<dbReference type="GO" id="GO:0005634">
    <property type="term" value="C:nucleus"/>
    <property type="evidence" value="ECO:0007669"/>
    <property type="project" value="UniProtKB-SubCell"/>
</dbReference>
<evidence type="ECO:0000256" key="2">
    <source>
        <dbReference type="ARBA" id="ARBA00023163"/>
    </source>
</evidence>
<keyword evidence="2" id="KW-0804">Transcription</keyword>
<sequence>MEFTPDGERKKPPEGSSGGGGGEGGDSKSKRKMKTPMQLELLEKTYALEAYPSEAIRQELSVKLDLTDRQLQMWFCHRRLKDRKVAPEKKPRKDNMHLTASTSGQGMDDMMMLGGDHGNDPGSGSGSGSSHYEHRKVGGSGGGRSTVSRGGADNTLVMAKRYHEPPQAIAELRAIAFVESQLGEALREDGPILGMEFDPLPPGAFGAPIVMQQKQAGRPFDGKMYDRHDTKSNKTLSVLPNKEHCFLPGSSGGKRKLSNMVHPQSAPRALQEYQFLPEQPSVRSDTYERADPSHFYGSQHDGHSGRASSLSAGGQGTSASLQSQQGRQSHALGEYDRMDVQVGLENPLLLCDRRISNEDEAARLERKRKFAQNDEARIAREVEAHEKRIRKELEKQDILRRKREEQMRREMEKHDRERRKEEERLMREKLREEERFQREQKRELERRERFMQKENLRAEKMRQKEEQRREKEAARQKAANERATARRLAKESMELIEDERLELMEIAASSKGLPSIISLDSDTLENLHLFKDMLVTFPPKSVQLSRPFNIQPWRDSEETVGNLLMVWRFLITFADVLELWPFTLDEFVQAFHDYDPRLLGEIHVALLRSIVKDIEDVARTPSMGLSANQNSSANPGGGHPQIVEGAYAWGFDIRSWQQHLNPLTWPEVLRQFALSAGFGPQLKKRSLEQSFFRDDNEGHDCEDIVSTLRNGAAAVSAAAAVMQEKGLSQPRRSRHRLTPGTVKFAAFHVLSLEGSRGLSILEVADKIQKSGLRDLTTSKTPEASIAAALSRDSHLFERTAPSTYCVRAAFRKDPNDADAILSAAREKIQIFANGLSDCEEVGKDVEEADDDSECDVAEDPEVDDIDMTSSQKEDHHPAAIVTDKSVACLKIGKRENVCNEVGEILQSGLGSAPLEGSREINNSGALVGQSADLAQNSNGASANDLEDTEVDESNTGEPWVQGLMEGEYADLTVEERLNALVALIGVAIEGNSVRVILEERLEAANALKKQMWAEAQLDKRRMKEECIPKPQSLSFMGTKTELNAMSSVVDGSQSPFVDNKNNEASMNPSLKEEPIYDSSNAQIYLNNLSAECNVTPENYQQQHAYAAAEKSRSQYKSYIGQRAEEMYVYRSLPLGQDRKRNRYWQFVTSATRNDPGSGRIFYESQGGCWRLIDTEEAFDTLLSSLDIRGIRESHLHSMLQKVEVSFKDAVRRNSNFKNHVDPSEDGVKTEVSEIVSSPDRSAGNESPSSTALSSDTVLQSSSFKIDLGRNETEKTAALKRYQDLQRWMWKECFNPSAMCALKYGKKRCSELLVTCDFCLDSYSSKDNRCPVCHRIFGNSSNSLKSCHSDNQCEEKPRLDSDWNNRDPGTSLPARIRLLKAQLAVTEVSIPPEAIQPLWTEDNRNSWGLRLQSSSSAEDLLQILTLLEDAIKKDCLSSSFETTKELLGSFAPSVHAADGFPSGSVPTLPWVPQTTAAVALRLLELDASITYMLQQKAESQKDKESGDFIKLPSKYTVIKNIQVAEPAITPEPAVYLQEENWFDMGSGRSTSGRGQMIRGKGRGRSGSAGGRLPRGSSGMRIESGRESAGKSEKMVAVQGLGRKSQAARGKGGRKRGGRWTAKSKQKSSAAVKKRVVIKDMGGFGGQFGNSIVIPKQSNYSPRSSGGEDEGGWEEETSRMHDVHVQMDGDDISAEGSGESDDNGLGEYDVRRTDYSGIYNGKSEHLESDPEDDEDVDDERIADEEDEEDLEELEGDVYGTGDADMEERYRLHGVGTNRNVVEIEEDDEDEDEENVDADEVMESDSTDYSE</sequence>
<dbReference type="PROSITE" id="PS50071">
    <property type="entry name" value="HOMEOBOX_2"/>
    <property type="match status" value="1"/>
</dbReference>
<feature type="compositionally biased region" description="Basic and acidic residues" evidence="6">
    <location>
        <begin position="1674"/>
        <end position="1685"/>
    </location>
</feature>
<dbReference type="Pfam" id="PF02791">
    <property type="entry name" value="DDT"/>
    <property type="match status" value="1"/>
</dbReference>
<feature type="compositionally biased region" description="Basic and acidic residues" evidence="6">
    <location>
        <begin position="1218"/>
        <end position="1231"/>
    </location>
</feature>
<feature type="compositionally biased region" description="Acidic residues" evidence="6">
    <location>
        <begin position="944"/>
        <end position="954"/>
    </location>
</feature>
<comment type="caution">
    <text evidence="10">The sequence shown here is derived from an EMBL/GenBank/DDBJ whole genome shotgun (WGS) entry which is preliminary data.</text>
</comment>
<dbReference type="Pfam" id="PF15612">
    <property type="entry name" value="WHIM1"/>
    <property type="match status" value="1"/>
</dbReference>
<comment type="subcellular location">
    <subcellularLocation>
        <location evidence="1 4 5">Nucleus</location>
    </subcellularLocation>
</comment>
<dbReference type="Proteomes" id="UP001177140">
    <property type="component" value="Unassembled WGS sequence"/>
</dbReference>
<feature type="compositionally biased region" description="Basic residues" evidence="6">
    <location>
        <begin position="1609"/>
        <end position="1632"/>
    </location>
</feature>
<feature type="compositionally biased region" description="Acidic residues" evidence="6">
    <location>
        <begin position="1686"/>
        <end position="1702"/>
    </location>
</feature>
<evidence type="ECO:0000256" key="6">
    <source>
        <dbReference type="SAM" id="MobiDB-lite"/>
    </source>
</evidence>
<feature type="compositionally biased region" description="Basic and acidic residues" evidence="6">
    <location>
        <begin position="1"/>
        <end position="13"/>
    </location>
</feature>
<dbReference type="Pfam" id="PF15613">
    <property type="entry name" value="WSD"/>
    <property type="match status" value="1"/>
</dbReference>
<accession>A0AA41SF88</accession>
<dbReference type="PROSITE" id="PS51913">
    <property type="entry name" value="HTH_HARE"/>
    <property type="match status" value="1"/>
</dbReference>
<dbReference type="InterPro" id="IPR001356">
    <property type="entry name" value="HD"/>
</dbReference>
<feature type="region of interest" description="Disordered" evidence="6">
    <location>
        <begin position="1215"/>
        <end position="1255"/>
    </location>
</feature>
<dbReference type="InterPro" id="IPR028942">
    <property type="entry name" value="WHIM1_dom"/>
</dbReference>
<name>A0AA41SF88_PAPNU</name>
<keyword evidence="4 5" id="KW-0371">Homeobox</keyword>
<dbReference type="SMART" id="SM00571">
    <property type="entry name" value="DDT"/>
    <property type="match status" value="1"/>
</dbReference>
<feature type="domain" description="DDT" evidence="8">
    <location>
        <begin position="557"/>
        <end position="616"/>
    </location>
</feature>
<keyword evidence="3 4" id="KW-0539">Nucleus</keyword>
<dbReference type="Gene3D" id="1.10.10.60">
    <property type="entry name" value="Homeodomain-like"/>
    <property type="match status" value="1"/>
</dbReference>
<feature type="region of interest" description="Disordered" evidence="6">
    <location>
        <begin position="1544"/>
        <end position="1632"/>
    </location>
</feature>
<dbReference type="InterPro" id="IPR028941">
    <property type="entry name" value="WHIM2_dom"/>
</dbReference>